<feature type="transmembrane region" description="Helical" evidence="8">
    <location>
        <begin position="170"/>
        <end position="187"/>
    </location>
</feature>
<keyword evidence="3 8" id="KW-0812">Transmembrane</keyword>
<evidence type="ECO:0000256" key="7">
    <source>
        <dbReference type="ARBA" id="ARBA00023180"/>
    </source>
</evidence>
<evidence type="ECO:0000313" key="9">
    <source>
        <dbReference type="Proteomes" id="UP001652621"/>
    </source>
</evidence>
<evidence type="ECO:0000256" key="6">
    <source>
        <dbReference type="ARBA" id="ARBA00023170"/>
    </source>
</evidence>
<dbReference type="InterPro" id="IPR052192">
    <property type="entry name" value="Insect_Ionotropic_Sensory_Rcpt"/>
</dbReference>
<gene>
    <name evidence="10" type="primary">LOC101894877</name>
</gene>
<feature type="transmembrane region" description="Helical" evidence="8">
    <location>
        <begin position="388"/>
        <end position="412"/>
    </location>
</feature>
<name>A0ABM3V9L6_MUSDO</name>
<evidence type="ECO:0000256" key="8">
    <source>
        <dbReference type="SAM" id="Phobius"/>
    </source>
</evidence>
<keyword evidence="2" id="KW-1003">Cell membrane</keyword>
<reference evidence="10" key="1">
    <citation type="submission" date="2025-08" db="UniProtKB">
        <authorList>
            <consortium name="RefSeq"/>
        </authorList>
    </citation>
    <scope>IDENTIFICATION</scope>
    <source>
        <strain evidence="10">Aabys</strain>
        <tissue evidence="10">Whole body</tissue>
    </source>
</reference>
<sequence length="458" mass="53298">MIIENISAFEFYPDPVKNLHGYQLNVGIKQPNYRSYISKTCETHVHLGGYLGLLFTEFARQHNATLRKPNRGERVQFFYISKDLHKLLENQTYEMLAELSLDIFQTNTDFSVTYNFLDWCLMLPMEQPLGSYNFYAIAFEKKIILAMLGFLFVFSMLLEITSCRRFSPRNIILNIYVFNGLLGQPFPMQPNPLTIQMFLYSLIFLQGLIFNTAFVTQLQTLKATPTTEKAIRTVADMEKANLKFGIVQDEVDILKSQGIFDEFQSVSQIMEPLEFFRRRDGFDSRYAYSVPFDRWVIYEEQQRYFQMPKFRISNICLVKTMGMAIPLQANSPYKNAIDTMIGRLSNGGIINYWKSMAFWEAVKRKQMPLSDTSQKFKFTAMKLEDMQLIIPLFAIMLAFILMCFLAELYWYYRDELLESPESSVKMSSALNVTLLLTFVQLSTFESDFGKSLAELTKA</sequence>
<protein>
    <submittedName>
        <fullName evidence="10">Uncharacterized protein LOC101894877</fullName>
    </submittedName>
</protein>
<evidence type="ECO:0000256" key="2">
    <source>
        <dbReference type="ARBA" id="ARBA00022475"/>
    </source>
</evidence>
<dbReference type="Proteomes" id="UP001652621">
    <property type="component" value="Unplaced"/>
</dbReference>
<feature type="transmembrane region" description="Helical" evidence="8">
    <location>
        <begin position="132"/>
        <end position="158"/>
    </location>
</feature>
<keyword evidence="7" id="KW-0325">Glycoprotein</keyword>
<keyword evidence="6" id="KW-0675">Receptor</keyword>
<keyword evidence="9" id="KW-1185">Reference proteome</keyword>
<evidence type="ECO:0000256" key="5">
    <source>
        <dbReference type="ARBA" id="ARBA00023136"/>
    </source>
</evidence>
<dbReference type="PANTHER" id="PTHR42643:SF41">
    <property type="entry name" value="IONOTROPIC RECEPTOR 20A-RELATED"/>
    <property type="match status" value="1"/>
</dbReference>
<organism evidence="9 10">
    <name type="scientific">Musca domestica</name>
    <name type="common">House fly</name>
    <dbReference type="NCBI Taxonomy" id="7370"/>
    <lineage>
        <taxon>Eukaryota</taxon>
        <taxon>Metazoa</taxon>
        <taxon>Ecdysozoa</taxon>
        <taxon>Arthropoda</taxon>
        <taxon>Hexapoda</taxon>
        <taxon>Insecta</taxon>
        <taxon>Pterygota</taxon>
        <taxon>Neoptera</taxon>
        <taxon>Endopterygota</taxon>
        <taxon>Diptera</taxon>
        <taxon>Brachycera</taxon>
        <taxon>Muscomorpha</taxon>
        <taxon>Muscoidea</taxon>
        <taxon>Muscidae</taxon>
        <taxon>Musca</taxon>
    </lineage>
</organism>
<comment type="subcellular location">
    <subcellularLocation>
        <location evidence="1">Cell membrane</location>
        <topology evidence="1">Multi-pass membrane protein</topology>
    </subcellularLocation>
</comment>
<evidence type="ECO:0000256" key="3">
    <source>
        <dbReference type="ARBA" id="ARBA00022692"/>
    </source>
</evidence>
<proteinExistence type="predicted"/>
<evidence type="ECO:0000256" key="4">
    <source>
        <dbReference type="ARBA" id="ARBA00022989"/>
    </source>
</evidence>
<evidence type="ECO:0000256" key="1">
    <source>
        <dbReference type="ARBA" id="ARBA00004651"/>
    </source>
</evidence>
<dbReference type="PANTHER" id="PTHR42643">
    <property type="entry name" value="IONOTROPIC RECEPTOR 20A-RELATED"/>
    <property type="match status" value="1"/>
</dbReference>
<evidence type="ECO:0000313" key="10">
    <source>
        <dbReference type="RefSeq" id="XP_058982457.1"/>
    </source>
</evidence>
<keyword evidence="5 8" id="KW-0472">Membrane</keyword>
<dbReference type="RefSeq" id="XP_058982457.1">
    <property type="nucleotide sequence ID" value="XM_059126474.1"/>
</dbReference>
<keyword evidence="4 8" id="KW-1133">Transmembrane helix</keyword>
<accession>A0ABM3V9L6</accession>
<feature type="transmembrane region" description="Helical" evidence="8">
    <location>
        <begin position="193"/>
        <end position="214"/>
    </location>
</feature>
<dbReference type="GeneID" id="101894877"/>